<dbReference type="Gene3D" id="3.40.50.1820">
    <property type="entry name" value="alpha/beta hydrolase"/>
    <property type="match status" value="1"/>
</dbReference>
<dbReference type="Pfam" id="PF00561">
    <property type="entry name" value="Abhydrolase_1"/>
    <property type="match status" value="1"/>
</dbReference>
<gene>
    <name evidence="3" type="ORF">H9Y05_02430</name>
</gene>
<evidence type="ECO:0000256" key="1">
    <source>
        <dbReference type="ARBA" id="ARBA00022801"/>
    </source>
</evidence>
<sequence>MKLHYRETGEGKPFVILHGLFGNSDNWQTHGKRLSEYYRVIMVDLRNHGHSGWSDEFSYELMAGDLKELFDDLKLEEVILLGHSMGGKAAMLFAQKYPELLEKLIVVDMGIKSYPPHHQHILEALNTLDLSTIDNRSQAEQHLSKYIDSDGVKQFLLKNIYWIEKGKMAWRMNTPVLEREMENILSALEPKECFVQTLFIRGGLSNYILDEDIPGLEDAFPDSEFITIPDAGHWVHAEQPDAFIDAVLGFCLR</sequence>
<dbReference type="InterPro" id="IPR029058">
    <property type="entry name" value="AB_hydrolase_fold"/>
</dbReference>
<organism evidence="3 4">
    <name type="scientific">Taishania pollutisoli</name>
    <dbReference type="NCBI Taxonomy" id="2766479"/>
    <lineage>
        <taxon>Bacteria</taxon>
        <taxon>Pseudomonadati</taxon>
        <taxon>Bacteroidota</taxon>
        <taxon>Flavobacteriia</taxon>
        <taxon>Flavobacteriales</taxon>
        <taxon>Crocinitomicaceae</taxon>
        <taxon>Taishania</taxon>
    </lineage>
</organism>
<dbReference type="EMBL" id="JACVEL010000001">
    <property type="protein sequence ID" value="MBC9811322.1"/>
    <property type="molecule type" value="Genomic_DNA"/>
</dbReference>
<dbReference type="SUPFAM" id="SSF53474">
    <property type="entry name" value="alpha/beta-Hydrolases"/>
    <property type="match status" value="1"/>
</dbReference>
<dbReference type="PANTHER" id="PTHR46118:SF4">
    <property type="entry name" value="PROTEIN ABHD11"/>
    <property type="match status" value="1"/>
</dbReference>
<name>A0A8J6PAT8_9FLAO</name>
<proteinExistence type="predicted"/>
<keyword evidence="1 3" id="KW-0378">Hydrolase</keyword>
<dbReference type="RefSeq" id="WP_163490512.1">
    <property type="nucleotide sequence ID" value="NZ_JACVEL010000001.1"/>
</dbReference>
<dbReference type="Proteomes" id="UP000652681">
    <property type="component" value="Unassembled WGS sequence"/>
</dbReference>
<evidence type="ECO:0000313" key="4">
    <source>
        <dbReference type="Proteomes" id="UP000652681"/>
    </source>
</evidence>
<dbReference type="AlphaFoldDB" id="A0A8J6PAT8"/>
<dbReference type="InterPro" id="IPR000073">
    <property type="entry name" value="AB_hydrolase_1"/>
</dbReference>
<keyword evidence="4" id="KW-1185">Reference proteome</keyword>
<evidence type="ECO:0000259" key="2">
    <source>
        <dbReference type="Pfam" id="PF00561"/>
    </source>
</evidence>
<evidence type="ECO:0000313" key="3">
    <source>
        <dbReference type="EMBL" id="MBC9811322.1"/>
    </source>
</evidence>
<reference evidence="3" key="1">
    <citation type="submission" date="2020-09" db="EMBL/GenBank/DDBJ databases">
        <title>Taishania pollutisoli gen. nov., sp. nov., Isolated from Tetrabromobisphenol A-Contaminated Soil.</title>
        <authorList>
            <person name="Chen Q."/>
        </authorList>
    </citation>
    <scope>NUCLEOTIDE SEQUENCE</scope>
    <source>
        <strain evidence="3">CZZ-1</strain>
    </source>
</reference>
<comment type="caution">
    <text evidence="3">The sequence shown here is derived from an EMBL/GenBank/DDBJ whole genome shotgun (WGS) entry which is preliminary data.</text>
</comment>
<dbReference type="GO" id="GO:0016787">
    <property type="term" value="F:hydrolase activity"/>
    <property type="evidence" value="ECO:0007669"/>
    <property type="project" value="UniProtKB-KW"/>
</dbReference>
<dbReference type="PANTHER" id="PTHR46118">
    <property type="entry name" value="PROTEIN ABHD11"/>
    <property type="match status" value="1"/>
</dbReference>
<protein>
    <submittedName>
        <fullName evidence="3">Alpha/beta fold hydrolase</fullName>
    </submittedName>
</protein>
<dbReference type="PRINTS" id="PR00111">
    <property type="entry name" value="ABHYDROLASE"/>
</dbReference>
<accession>A0A8J6PAT8</accession>
<feature type="domain" description="AB hydrolase-1" evidence="2">
    <location>
        <begin position="12"/>
        <end position="123"/>
    </location>
</feature>